<sequence length="240" mass="26014">MGDSSKASKENTAVSNHTASVSRKHPPSNYEEGGGATRRRGNRKGSPVGVQATTTTEKADKAETANSSSRASPNPSTPDAVDAAPKGCDNLHCLKNGPPGGAGEEEDDGWSWCRDRIIKGQGQYKPWFPMFFDRIVSLPASEVNGDMEVLHQTQPPIFKIGTRVAVVYDDGYRYPGSIIAATNKANSYRIRLDEGTQFTTTLPDSDVDILDGPYRTKGKGWVLRANTGKRQRVATSRLNT</sequence>
<evidence type="ECO:0008006" key="3">
    <source>
        <dbReference type="Google" id="ProtNLM"/>
    </source>
</evidence>
<feature type="compositionally biased region" description="Low complexity" evidence="1">
    <location>
        <begin position="64"/>
        <end position="74"/>
    </location>
</feature>
<accession>A0A6U2CBJ4</accession>
<protein>
    <recommendedName>
        <fullName evidence="3">Tudor domain-containing protein</fullName>
    </recommendedName>
</protein>
<dbReference type="AlphaFoldDB" id="A0A6U2CBJ4"/>
<organism evidence="2">
    <name type="scientific">Hemiselmis andersenii</name>
    <name type="common">Cryptophyte alga</name>
    <dbReference type="NCBI Taxonomy" id="464988"/>
    <lineage>
        <taxon>Eukaryota</taxon>
        <taxon>Cryptophyceae</taxon>
        <taxon>Cryptomonadales</taxon>
        <taxon>Hemiselmidaceae</taxon>
        <taxon>Hemiselmis</taxon>
    </lineage>
</organism>
<dbReference type="EMBL" id="HBFX01003995">
    <property type="protein sequence ID" value="CAD8948007.1"/>
    <property type="molecule type" value="Transcribed_RNA"/>
</dbReference>
<reference evidence="2" key="1">
    <citation type="submission" date="2021-01" db="EMBL/GenBank/DDBJ databases">
        <authorList>
            <person name="Corre E."/>
            <person name="Pelletier E."/>
            <person name="Niang G."/>
            <person name="Scheremetjew M."/>
            <person name="Finn R."/>
            <person name="Kale V."/>
            <person name="Holt S."/>
            <person name="Cochrane G."/>
            <person name="Meng A."/>
            <person name="Brown T."/>
            <person name="Cohen L."/>
        </authorList>
    </citation>
    <scope>NUCLEOTIDE SEQUENCE</scope>
    <source>
        <strain evidence="2">CCMP644</strain>
    </source>
</reference>
<feature type="compositionally biased region" description="Polar residues" evidence="1">
    <location>
        <begin position="10"/>
        <end position="21"/>
    </location>
</feature>
<evidence type="ECO:0000313" key="2">
    <source>
        <dbReference type="EMBL" id="CAD8948007.1"/>
    </source>
</evidence>
<proteinExistence type="predicted"/>
<evidence type="ECO:0000256" key="1">
    <source>
        <dbReference type="SAM" id="MobiDB-lite"/>
    </source>
</evidence>
<dbReference type="Gene3D" id="2.30.30.140">
    <property type="match status" value="1"/>
</dbReference>
<gene>
    <name evidence="2" type="ORF">HAND00432_LOCUS2525</name>
</gene>
<name>A0A6U2CBJ4_HEMAN</name>
<feature type="region of interest" description="Disordered" evidence="1">
    <location>
        <begin position="1"/>
        <end position="84"/>
    </location>
</feature>